<protein>
    <submittedName>
        <fullName evidence="2">Molybdopterin-binding protein</fullName>
    </submittedName>
</protein>
<dbReference type="RefSeq" id="WP_075626748.1">
    <property type="nucleotide sequence ID" value="NZ_FOAM01000009.1"/>
</dbReference>
<dbReference type="AlphaFoldDB" id="A0A1Q9B057"/>
<dbReference type="OrthoDB" id="9778777at2"/>
<keyword evidence="3" id="KW-1185">Reference proteome</keyword>
<evidence type="ECO:0000259" key="1">
    <source>
        <dbReference type="Pfam" id="PF00174"/>
    </source>
</evidence>
<reference evidence="2 3" key="1">
    <citation type="submission" date="2016-09" db="EMBL/GenBank/DDBJ databases">
        <title>Rhizobium sp. nov., a novel species isolated from the rice rhizosphere.</title>
        <authorList>
            <person name="Zhao J."/>
            <person name="Zhang X."/>
        </authorList>
    </citation>
    <scope>NUCLEOTIDE SEQUENCE [LARGE SCALE GENOMIC DNA]</scope>
    <source>
        <strain evidence="2 3">1.7048</strain>
    </source>
</reference>
<sequence length="227" mass="25886">MGETPGTASETALPLDSKLTATKRRWAEEGRFLTGRVARSGDHRLPPGQHLVKNWPVLDLGQHPSIGTTSWSLDVTGAVETPLHLNWATFQALPQSRFVSDIHCVTTWSRYDNRWQGVSVHDLLDRVRPKAEATHVMLRSYDGYTTNLPLADFAVEDAILATHWEGEPLTREHGGPVRLVVPHLYFWKSAKWIERIDFMTADRAGFWEKNGYHMRGDPWAEERYSED</sequence>
<evidence type="ECO:0000313" key="3">
    <source>
        <dbReference type="Proteomes" id="UP000186364"/>
    </source>
</evidence>
<dbReference type="PANTHER" id="PTHR43032:SF4">
    <property type="entry name" value="OXIDOREDUCTASE MOLYBDOPTERIN-BINDING DOMAIN-CONTAINING PROTEIN"/>
    <property type="match status" value="1"/>
</dbReference>
<gene>
    <name evidence="2" type="ORF">BJF93_20885</name>
</gene>
<dbReference type="Gene3D" id="3.90.420.10">
    <property type="entry name" value="Oxidoreductase, molybdopterin-binding domain"/>
    <property type="match status" value="1"/>
</dbReference>
<evidence type="ECO:0000313" key="2">
    <source>
        <dbReference type="EMBL" id="OLP61356.1"/>
    </source>
</evidence>
<dbReference type="Proteomes" id="UP000186364">
    <property type="component" value="Unassembled WGS sequence"/>
</dbReference>
<accession>A0A1Q9B057</accession>
<dbReference type="CDD" id="cd02109">
    <property type="entry name" value="arch_bact_SO_family_Moco"/>
    <property type="match status" value="1"/>
</dbReference>
<organism evidence="2 3">
    <name type="scientific">Xaviernesmea oryzae</name>
    <dbReference type="NCBI Taxonomy" id="464029"/>
    <lineage>
        <taxon>Bacteria</taxon>
        <taxon>Pseudomonadati</taxon>
        <taxon>Pseudomonadota</taxon>
        <taxon>Alphaproteobacteria</taxon>
        <taxon>Hyphomicrobiales</taxon>
        <taxon>Rhizobiaceae</taxon>
        <taxon>Rhizobium/Agrobacterium group</taxon>
        <taxon>Xaviernesmea</taxon>
    </lineage>
</organism>
<name>A0A1Q9B057_9HYPH</name>
<dbReference type="SUPFAM" id="SSF56524">
    <property type="entry name" value="Oxidoreductase molybdopterin-binding domain"/>
    <property type="match status" value="1"/>
</dbReference>
<dbReference type="Pfam" id="PF00174">
    <property type="entry name" value="Oxidored_molyb"/>
    <property type="match status" value="1"/>
</dbReference>
<dbReference type="InterPro" id="IPR000572">
    <property type="entry name" value="OxRdtase_Mopterin-bd_dom"/>
</dbReference>
<dbReference type="InterPro" id="IPR036374">
    <property type="entry name" value="OxRdtase_Mopterin-bd_sf"/>
</dbReference>
<feature type="domain" description="Oxidoreductase molybdopterin-binding" evidence="1">
    <location>
        <begin position="62"/>
        <end position="207"/>
    </location>
</feature>
<dbReference type="PANTHER" id="PTHR43032">
    <property type="entry name" value="PROTEIN-METHIONINE-SULFOXIDE REDUCTASE"/>
    <property type="match status" value="1"/>
</dbReference>
<dbReference type="EMBL" id="MKIP01000033">
    <property type="protein sequence ID" value="OLP61356.1"/>
    <property type="molecule type" value="Genomic_DNA"/>
</dbReference>
<comment type="caution">
    <text evidence="2">The sequence shown here is derived from an EMBL/GenBank/DDBJ whole genome shotgun (WGS) entry which is preliminary data.</text>
</comment>
<proteinExistence type="predicted"/>